<sequence>MTQPPNTPGQYGPPNNGWQQQPPYGNDPTQPQYGPPGQAPYGPPGQPPYSGPGQAPYGGPGQAPYGGPGYGPGYPPGGPGYGGRGPRRTPLYIALGVVVVLVLLGVGVLLATRSSDNDASGPTEPSTAPLPPSTSSESSVSPPPTTAPPTAPTAAPRLAEARTLATSFLAYLNANDQTHATALGCEESRKLLTGQLIVMIDPPTKLAVTGPGVSVPSYYPRISVPFSGTTNGSVPLTGTVDIMDLPSRPLCVRLTSLQH</sequence>
<organism evidence="3 4">
    <name type="scientific">Kribbella jejuensis</name>
    <dbReference type="NCBI Taxonomy" id="236068"/>
    <lineage>
        <taxon>Bacteria</taxon>
        <taxon>Bacillati</taxon>
        <taxon>Actinomycetota</taxon>
        <taxon>Actinomycetes</taxon>
        <taxon>Propionibacteriales</taxon>
        <taxon>Kribbellaceae</taxon>
        <taxon>Kribbella</taxon>
    </lineage>
</organism>
<keyword evidence="4" id="KW-1185">Reference proteome</keyword>
<gene>
    <name evidence="3" type="ORF">FB475_3085</name>
</gene>
<keyword evidence="2" id="KW-1133">Transmembrane helix</keyword>
<evidence type="ECO:0000256" key="1">
    <source>
        <dbReference type="SAM" id="MobiDB-lite"/>
    </source>
</evidence>
<protein>
    <submittedName>
        <fullName evidence="3">Uncharacterized protein</fullName>
    </submittedName>
</protein>
<proteinExistence type="predicted"/>
<dbReference type="EMBL" id="VFMM01000001">
    <property type="protein sequence ID" value="TQJ18931.1"/>
    <property type="molecule type" value="Genomic_DNA"/>
</dbReference>
<feature type="compositionally biased region" description="Pro residues" evidence="1">
    <location>
        <begin position="141"/>
        <end position="151"/>
    </location>
</feature>
<dbReference type="OrthoDB" id="3829609at2"/>
<dbReference type="AlphaFoldDB" id="A0A542EU91"/>
<evidence type="ECO:0000256" key="2">
    <source>
        <dbReference type="SAM" id="Phobius"/>
    </source>
</evidence>
<keyword evidence="2" id="KW-0472">Membrane</keyword>
<keyword evidence="2" id="KW-0812">Transmembrane</keyword>
<reference evidence="3 4" key="1">
    <citation type="submission" date="2019-06" db="EMBL/GenBank/DDBJ databases">
        <title>Sequencing the genomes of 1000 actinobacteria strains.</title>
        <authorList>
            <person name="Klenk H.-P."/>
        </authorList>
    </citation>
    <scope>NUCLEOTIDE SEQUENCE [LARGE SCALE GENOMIC DNA]</scope>
    <source>
        <strain evidence="3 4">DSM 17305</strain>
    </source>
</reference>
<dbReference type="RefSeq" id="WP_141856566.1">
    <property type="nucleotide sequence ID" value="NZ_BAAAKA010000002.1"/>
</dbReference>
<feature type="region of interest" description="Disordered" evidence="1">
    <location>
        <begin position="113"/>
        <end position="155"/>
    </location>
</feature>
<feature type="compositionally biased region" description="Gly residues" evidence="1">
    <location>
        <begin position="56"/>
        <end position="72"/>
    </location>
</feature>
<name>A0A542EU91_9ACTN</name>
<feature type="region of interest" description="Disordered" evidence="1">
    <location>
        <begin position="1"/>
        <end position="82"/>
    </location>
</feature>
<feature type="compositionally biased region" description="Low complexity" evidence="1">
    <location>
        <begin position="8"/>
        <end position="32"/>
    </location>
</feature>
<feature type="compositionally biased region" description="Low complexity" evidence="1">
    <location>
        <begin position="122"/>
        <end position="140"/>
    </location>
</feature>
<dbReference type="Proteomes" id="UP000316298">
    <property type="component" value="Unassembled WGS sequence"/>
</dbReference>
<evidence type="ECO:0000313" key="3">
    <source>
        <dbReference type="EMBL" id="TQJ18931.1"/>
    </source>
</evidence>
<feature type="compositionally biased region" description="Pro residues" evidence="1">
    <location>
        <begin position="33"/>
        <end position="50"/>
    </location>
</feature>
<evidence type="ECO:0000313" key="4">
    <source>
        <dbReference type="Proteomes" id="UP000316298"/>
    </source>
</evidence>
<feature type="transmembrane region" description="Helical" evidence="2">
    <location>
        <begin position="91"/>
        <end position="111"/>
    </location>
</feature>
<comment type="caution">
    <text evidence="3">The sequence shown here is derived from an EMBL/GenBank/DDBJ whole genome shotgun (WGS) entry which is preliminary data.</text>
</comment>
<accession>A0A542EU91</accession>